<dbReference type="InterPro" id="IPR023997">
    <property type="entry name" value="TonB-dep_OMP_SusC/RagA_CS"/>
</dbReference>
<dbReference type="Gene3D" id="2.40.170.20">
    <property type="entry name" value="TonB-dependent receptor, beta-barrel domain"/>
    <property type="match status" value="1"/>
</dbReference>
<dbReference type="RefSeq" id="WP_284350110.1">
    <property type="nucleotide sequence ID" value="NZ_BRXS01000003.1"/>
</dbReference>
<evidence type="ECO:0000256" key="4">
    <source>
        <dbReference type="ARBA" id="ARBA00022692"/>
    </source>
</evidence>
<accession>A0AA37QF53</accession>
<dbReference type="SUPFAM" id="SSF49464">
    <property type="entry name" value="Carboxypeptidase regulatory domain-like"/>
    <property type="match status" value="1"/>
</dbReference>
<dbReference type="Pfam" id="PF13715">
    <property type="entry name" value="CarbopepD_reg_2"/>
    <property type="match status" value="1"/>
</dbReference>
<dbReference type="InterPro" id="IPR023996">
    <property type="entry name" value="TonB-dep_OMP_SusC/RagA"/>
</dbReference>
<feature type="domain" description="TonB-dependent receptor-like beta-barrel" evidence="11">
    <location>
        <begin position="442"/>
        <end position="812"/>
    </location>
</feature>
<reference evidence="13" key="1">
    <citation type="submission" date="2022-08" db="EMBL/GenBank/DDBJ databases">
        <title>Draft genome sequencing of Roseisolibacter agri AW1220.</title>
        <authorList>
            <person name="Tobiishi Y."/>
            <person name="Tonouchi A."/>
        </authorList>
    </citation>
    <scope>NUCLEOTIDE SEQUENCE</scope>
    <source>
        <strain evidence="13">AW1220</strain>
    </source>
</reference>
<dbReference type="Proteomes" id="UP001161325">
    <property type="component" value="Unassembled WGS sequence"/>
</dbReference>
<organism evidence="13 14">
    <name type="scientific">Roseisolibacter agri</name>
    <dbReference type="NCBI Taxonomy" id="2014610"/>
    <lineage>
        <taxon>Bacteria</taxon>
        <taxon>Pseudomonadati</taxon>
        <taxon>Gemmatimonadota</taxon>
        <taxon>Gemmatimonadia</taxon>
        <taxon>Gemmatimonadales</taxon>
        <taxon>Gemmatimonadaceae</taxon>
        <taxon>Roseisolibacter</taxon>
    </lineage>
</organism>
<comment type="similarity">
    <text evidence="8 9">Belongs to the TonB-dependent receptor family.</text>
</comment>
<dbReference type="InterPro" id="IPR036942">
    <property type="entry name" value="Beta-barrel_TonB_sf"/>
</dbReference>
<dbReference type="InterPro" id="IPR008969">
    <property type="entry name" value="CarboxyPept-like_regulatory"/>
</dbReference>
<evidence type="ECO:0000256" key="7">
    <source>
        <dbReference type="ARBA" id="ARBA00023237"/>
    </source>
</evidence>
<evidence type="ECO:0000256" key="5">
    <source>
        <dbReference type="ARBA" id="ARBA00023077"/>
    </source>
</evidence>
<keyword evidence="4 8" id="KW-0812">Transmembrane</keyword>
<dbReference type="InterPro" id="IPR039426">
    <property type="entry name" value="TonB-dep_rcpt-like"/>
</dbReference>
<keyword evidence="10" id="KW-0732">Signal</keyword>
<feature type="domain" description="TonB-dependent receptor plug" evidence="12">
    <location>
        <begin position="134"/>
        <end position="258"/>
    </location>
</feature>
<comment type="subcellular location">
    <subcellularLocation>
        <location evidence="1 8">Cell outer membrane</location>
        <topology evidence="1 8">Multi-pass membrane protein</topology>
    </subcellularLocation>
</comment>
<dbReference type="InterPro" id="IPR012910">
    <property type="entry name" value="Plug_dom"/>
</dbReference>
<dbReference type="Pfam" id="PF07715">
    <property type="entry name" value="Plug"/>
    <property type="match status" value="1"/>
</dbReference>
<evidence type="ECO:0000313" key="14">
    <source>
        <dbReference type="Proteomes" id="UP001161325"/>
    </source>
</evidence>
<comment type="caution">
    <text evidence="13">The sequence shown here is derived from an EMBL/GenBank/DDBJ whole genome shotgun (WGS) entry which is preliminary data.</text>
</comment>
<keyword evidence="3 8" id="KW-1134">Transmembrane beta strand</keyword>
<evidence type="ECO:0000256" key="3">
    <source>
        <dbReference type="ARBA" id="ARBA00022452"/>
    </source>
</evidence>
<evidence type="ECO:0000256" key="9">
    <source>
        <dbReference type="RuleBase" id="RU003357"/>
    </source>
</evidence>
<keyword evidence="14" id="KW-1185">Reference proteome</keyword>
<keyword evidence="5 9" id="KW-0798">TonB box</keyword>
<dbReference type="Gene3D" id="2.170.130.10">
    <property type="entry name" value="TonB-dependent receptor, plug domain"/>
    <property type="match status" value="1"/>
</dbReference>
<dbReference type="NCBIfam" id="TIGR04056">
    <property type="entry name" value="OMP_RagA_SusC"/>
    <property type="match status" value="1"/>
</dbReference>
<evidence type="ECO:0000256" key="6">
    <source>
        <dbReference type="ARBA" id="ARBA00023136"/>
    </source>
</evidence>
<evidence type="ECO:0000256" key="8">
    <source>
        <dbReference type="PROSITE-ProRule" id="PRU01360"/>
    </source>
</evidence>
<protein>
    <submittedName>
        <fullName evidence="13">SusC/RagA family TonB-linked outer membrane protein</fullName>
    </submittedName>
</protein>
<keyword evidence="2 8" id="KW-0813">Transport</keyword>
<gene>
    <name evidence="13" type="ORF">rosag_21660</name>
</gene>
<name>A0AA37QF53_9BACT</name>
<evidence type="ECO:0000256" key="10">
    <source>
        <dbReference type="SAM" id="SignalP"/>
    </source>
</evidence>
<dbReference type="EMBL" id="BRXS01000003">
    <property type="protein sequence ID" value="GLC25653.1"/>
    <property type="molecule type" value="Genomic_DNA"/>
</dbReference>
<keyword evidence="7 8" id="KW-0998">Cell outer membrane</keyword>
<dbReference type="Pfam" id="PF00593">
    <property type="entry name" value="TonB_dep_Rec_b-barrel"/>
    <property type="match status" value="1"/>
</dbReference>
<evidence type="ECO:0000313" key="13">
    <source>
        <dbReference type="EMBL" id="GLC25653.1"/>
    </source>
</evidence>
<feature type="signal peptide" evidence="10">
    <location>
        <begin position="1"/>
        <end position="24"/>
    </location>
</feature>
<dbReference type="GO" id="GO:0009279">
    <property type="term" value="C:cell outer membrane"/>
    <property type="evidence" value="ECO:0007669"/>
    <property type="project" value="UniProtKB-SubCell"/>
</dbReference>
<feature type="chain" id="PRO_5041254290" evidence="10">
    <location>
        <begin position="25"/>
        <end position="1086"/>
    </location>
</feature>
<evidence type="ECO:0000259" key="12">
    <source>
        <dbReference type="Pfam" id="PF07715"/>
    </source>
</evidence>
<dbReference type="InterPro" id="IPR037066">
    <property type="entry name" value="Plug_dom_sf"/>
</dbReference>
<evidence type="ECO:0000259" key="11">
    <source>
        <dbReference type="Pfam" id="PF00593"/>
    </source>
</evidence>
<dbReference type="PROSITE" id="PS52016">
    <property type="entry name" value="TONB_DEPENDENT_REC_3"/>
    <property type="match status" value="1"/>
</dbReference>
<dbReference type="NCBIfam" id="TIGR04057">
    <property type="entry name" value="SusC_RagA_signa"/>
    <property type="match status" value="1"/>
</dbReference>
<evidence type="ECO:0000256" key="1">
    <source>
        <dbReference type="ARBA" id="ARBA00004571"/>
    </source>
</evidence>
<dbReference type="AlphaFoldDB" id="A0AA37QF53"/>
<dbReference type="SUPFAM" id="SSF56935">
    <property type="entry name" value="Porins"/>
    <property type="match status" value="1"/>
</dbReference>
<evidence type="ECO:0000256" key="2">
    <source>
        <dbReference type="ARBA" id="ARBA00022448"/>
    </source>
</evidence>
<keyword evidence="6 8" id="KW-0472">Membrane</keyword>
<dbReference type="InterPro" id="IPR000531">
    <property type="entry name" value="Beta-barrel_TonB"/>
</dbReference>
<proteinExistence type="inferred from homology"/>
<dbReference type="Gene3D" id="2.60.40.1120">
    <property type="entry name" value="Carboxypeptidase-like, regulatory domain"/>
    <property type="match status" value="1"/>
</dbReference>
<sequence length="1086" mass="115764">MRGPLRRALAVAALALASPAAAQAQQAATISGRVVADDGRPLAAASVFIPTMNLGVTTNATGGYTFSVPASRVTGQTVGLTARLVGFRPQTVQITLRPGTITQDFALASAPATLSAVVVTGAGTVSTRERLGNVINSVDSSVLRRATQPQNVVSALSGTAPNVIVRTSSGEPGASASIQIRGATSVTGTNQPLFVVDGQPIDNTTTSTAQGPADFVGTGSSVSQNRAADINPNDIESVEILKGAAASAIYGARAANGVVLITTKRGRPGQTRYTLGSTSTFDKVSNTVPLQRSYGQGTGGNAGACADPDCFAQLLTWGPRLSGATTYDHGEDIFKTGSTFDNNLSISGGTGRTSFFLSGGLTAQDGVIIGPNNRYNRTSVRLKATHALNSQINVGGNLSYIDTRGRFVQKGSNTSGLLLGALRTPPDFNNQPYLDPTSGLHRSYRFPNPTSASATGTRGYDNPLFVAYSPGNQSELGRFVGNVNVEWNPFSWLRVQEQLGADYYADARLEALPLTSSSNPVGQVTRLDLNNLMIDNNLLLTANREFSPAFTGRVSVGQNLNSRRYRQIWAQGQNLIAAEPYVMQNTVNPAVPQELRSLVHIEGYFGQVEADLWNQLFFTAGLRNDGFSTFGSGERRANYPKASLAWTFTNALGNTEQRGLLSLGKLRAAYGETGREPPVYGTITAFSTTSVFGSGFGDFISSIQGGQGGVVRSLTGGNPDLKPERNREIELGADFGFFDQRADLGFTYFRKKSSDVILFVPTNASETGFQRRLANGATIDNRGVEVTLNLRPYTTSAVAWELGLNYGRLRGKVTDLLGAEFIPYNNEGFTGSIGTSSVGFAPGVIRGSDFARCGRGLVINDVDIDAGCGPNAKKDALYLAANGQPIYDPTDRVIADPNPRWNMGINSSLKLFGNLRVSGLLDIRRGGQVWNGTRGALYRFGTHQDTEVRGGSGTFGENFYTEEYPDVAGPGVGVPFATTPAQWQTWFTTKGGNASLAQAQFVEDGSFVKLRELSLAYTLGQRWVRSRIGVSSIDLRLAGRNLATWTDYRGLDPESNLGGAEYLTQGVDYFNNPQTRSFVLSATFNR</sequence>